<keyword evidence="22" id="KW-1185">Reference proteome</keyword>
<evidence type="ECO:0000256" key="3">
    <source>
        <dbReference type="ARBA" id="ARBA00006001"/>
    </source>
</evidence>
<feature type="domain" description="YjeF N-terminal" evidence="20">
    <location>
        <begin position="7"/>
        <end position="229"/>
    </location>
</feature>
<keyword evidence="11 18" id="KW-0413">Isomerase</keyword>
<dbReference type="GO" id="GO:0110051">
    <property type="term" value="P:metabolite repair"/>
    <property type="evidence" value="ECO:0007669"/>
    <property type="project" value="TreeGrafter"/>
</dbReference>
<evidence type="ECO:0000256" key="18">
    <source>
        <dbReference type="PIRNR" id="PIRNR017184"/>
    </source>
</evidence>
<dbReference type="Gene3D" id="3.40.1190.20">
    <property type="match status" value="1"/>
</dbReference>
<feature type="binding site" evidence="17">
    <location>
        <position position="396"/>
    </location>
    <ligand>
        <name>(6S)-NADPHX</name>
        <dbReference type="ChEBI" id="CHEBI:64076"/>
    </ligand>
</feature>
<accession>A0A6B2M0K5</accession>
<dbReference type="PROSITE" id="PS51385">
    <property type="entry name" value="YJEF_N"/>
    <property type="match status" value="1"/>
</dbReference>
<comment type="function">
    <text evidence="14 18">Bifunctional enzyme that catalyzes the epimerization of the S- and R-forms of NAD(P)HX and the dehydration of the S-form of NAD(P)HX at the expense of ADP, which is converted to AMP. This allows the repair of both epimers of NAD(P)HX, a damaged form of NAD(P)H that is a result of enzymatic or heat-dependent hydration.</text>
</comment>
<keyword evidence="10 17" id="KW-0520">NAD</keyword>
<comment type="similarity">
    <text evidence="17">Belongs to the NnrD/CARKD family.</text>
</comment>
<dbReference type="SUPFAM" id="SSF53613">
    <property type="entry name" value="Ribokinase-like"/>
    <property type="match status" value="1"/>
</dbReference>
<keyword evidence="12 17" id="KW-0456">Lyase</keyword>
<comment type="catalytic activity">
    <reaction evidence="1 18">
        <text>(6R)-NADHX = (6S)-NADHX</text>
        <dbReference type="Rhea" id="RHEA:32215"/>
        <dbReference type="ChEBI" id="CHEBI:64074"/>
        <dbReference type="ChEBI" id="CHEBI:64075"/>
        <dbReference type="EC" id="5.1.99.6"/>
    </reaction>
</comment>
<keyword evidence="8 17" id="KW-0521">NADP</keyword>
<dbReference type="InterPro" id="IPR000631">
    <property type="entry name" value="CARKD"/>
</dbReference>
<evidence type="ECO:0000256" key="13">
    <source>
        <dbReference type="ARBA" id="ARBA00023268"/>
    </source>
</evidence>
<evidence type="ECO:0000256" key="1">
    <source>
        <dbReference type="ARBA" id="ARBA00000013"/>
    </source>
</evidence>
<reference evidence="21 22" key="1">
    <citation type="submission" date="2020-02" db="EMBL/GenBank/DDBJ databases">
        <title>Albibacoteraceae fam. nov., the first described family within the subdivision 4 Verrucomicrobia.</title>
        <authorList>
            <person name="Xi F."/>
        </authorList>
    </citation>
    <scope>NUCLEOTIDE SEQUENCE [LARGE SCALE GENOMIC DNA]</scope>
    <source>
        <strain evidence="21 22">CK1056</strain>
    </source>
</reference>
<comment type="function">
    <text evidence="17">Catalyzes the dehydration of the S-form of NAD(P)HX at the expense of ADP, which is converted to AMP. Together with NAD(P)HX epimerase, which catalyzes the epimerization of the S- and R-forms, the enzyme allows the repair of both epimers of NAD(P)HX, a damaged form of NAD(P)H that is a result of enzymatic or heat-dependent hydration.</text>
</comment>
<evidence type="ECO:0000313" key="21">
    <source>
        <dbReference type="EMBL" id="NDV62491.1"/>
    </source>
</evidence>
<organism evidence="21 22">
    <name type="scientific">Oceanipulchritudo coccoides</name>
    <dbReference type="NCBI Taxonomy" id="2706888"/>
    <lineage>
        <taxon>Bacteria</taxon>
        <taxon>Pseudomonadati</taxon>
        <taxon>Verrucomicrobiota</taxon>
        <taxon>Opitutia</taxon>
        <taxon>Puniceicoccales</taxon>
        <taxon>Oceanipulchritudinaceae</taxon>
        <taxon>Oceanipulchritudo</taxon>
    </lineage>
</organism>
<evidence type="ECO:0000256" key="14">
    <source>
        <dbReference type="ARBA" id="ARBA00025153"/>
    </source>
</evidence>
<dbReference type="GO" id="GO:0052856">
    <property type="term" value="F:NAD(P)HX epimerase activity"/>
    <property type="evidence" value="ECO:0007669"/>
    <property type="project" value="UniProtKB-EC"/>
</dbReference>
<evidence type="ECO:0000256" key="11">
    <source>
        <dbReference type="ARBA" id="ARBA00023235"/>
    </source>
</evidence>
<feature type="binding site" evidence="17">
    <location>
        <position position="458"/>
    </location>
    <ligand>
        <name>AMP</name>
        <dbReference type="ChEBI" id="CHEBI:456215"/>
    </ligand>
</feature>
<dbReference type="InterPro" id="IPR030677">
    <property type="entry name" value="Nnr"/>
</dbReference>
<dbReference type="InterPro" id="IPR036652">
    <property type="entry name" value="YjeF_N_dom_sf"/>
</dbReference>
<evidence type="ECO:0000256" key="17">
    <source>
        <dbReference type="HAMAP-Rule" id="MF_01965"/>
    </source>
</evidence>
<keyword evidence="9 18" id="KW-0630">Potassium</keyword>
<comment type="cofactor">
    <cofactor evidence="18">
        <name>K(+)</name>
        <dbReference type="ChEBI" id="CHEBI:29103"/>
    </cofactor>
    <text evidence="18">Binds 1 potassium ion per subunit.</text>
</comment>
<feature type="domain" description="YjeF C-terminal" evidence="19">
    <location>
        <begin position="238"/>
        <end position="518"/>
    </location>
</feature>
<dbReference type="Proteomes" id="UP000478417">
    <property type="component" value="Unassembled WGS sequence"/>
</dbReference>
<dbReference type="Gene3D" id="3.40.50.10260">
    <property type="entry name" value="YjeF N-terminal domain"/>
    <property type="match status" value="1"/>
</dbReference>
<comment type="subunit">
    <text evidence="17">Homotetramer.</text>
</comment>
<dbReference type="PANTHER" id="PTHR12592:SF0">
    <property type="entry name" value="ATP-DEPENDENT (S)-NAD(P)H-HYDRATE DEHYDRATASE"/>
    <property type="match status" value="1"/>
</dbReference>
<proteinExistence type="inferred from homology"/>
<comment type="similarity">
    <text evidence="4 18">In the C-terminal section; belongs to the NnrD/CARKD family.</text>
</comment>
<comment type="catalytic activity">
    <reaction evidence="16 17 18">
        <text>(6S)-NADPHX + ADP = AMP + phosphate + NADPH + H(+)</text>
        <dbReference type="Rhea" id="RHEA:32235"/>
        <dbReference type="ChEBI" id="CHEBI:15378"/>
        <dbReference type="ChEBI" id="CHEBI:43474"/>
        <dbReference type="ChEBI" id="CHEBI:57783"/>
        <dbReference type="ChEBI" id="CHEBI:64076"/>
        <dbReference type="ChEBI" id="CHEBI:456215"/>
        <dbReference type="ChEBI" id="CHEBI:456216"/>
        <dbReference type="EC" id="4.2.1.136"/>
    </reaction>
</comment>
<comment type="similarity">
    <text evidence="3 18">In the N-terminal section; belongs to the NnrE/AIBP family.</text>
</comment>
<dbReference type="EC" id="4.2.1.136" evidence="17"/>
<evidence type="ECO:0000256" key="6">
    <source>
        <dbReference type="ARBA" id="ARBA00022741"/>
    </source>
</evidence>
<evidence type="ECO:0000256" key="2">
    <source>
        <dbReference type="ARBA" id="ARBA00000909"/>
    </source>
</evidence>
<evidence type="ECO:0000256" key="16">
    <source>
        <dbReference type="ARBA" id="ARBA00049209"/>
    </source>
</evidence>
<dbReference type="Pfam" id="PF03853">
    <property type="entry name" value="YjeF_N"/>
    <property type="match status" value="1"/>
</dbReference>
<feature type="binding site" evidence="17">
    <location>
        <position position="344"/>
    </location>
    <ligand>
        <name>(6S)-NADPHX</name>
        <dbReference type="ChEBI" id="CHEBI:64076"/>
    </ligand>
</feature>
<dbReference type="PROSITE" id="PS51383">
    <property type="entry name" value="YJEF_C_3"/>
    <property type="match status" value="1"/>
</dbReference>
<dbReference type="HAMAP" id="MF_01965">
    <property type="entry name" value="NADHX_dehydratase"/>
    <property type="match status" value="1"/>
</dbReference>
<keyword evidence="5 18" id="KW-0479">Metal-binding</keyword>
<name>A0A6B2M0K5_9BACT</name>
<evidence type="ECO:0000256" key="15">
    <source>
        <dbReference type="ARBA" id="ARBA00048238"/>
    </source>
</evidence>
<gene>
    <name evidence="17" type="primary">nnrD</name>
    <name evidence="21" type="ORF">G0Q06_08520</name>
</gene>
<keyword evidence="7 17" id="KW-0067">ATP-binding</keyword>
<evidence type="ECO:0000313" key="22">
    <source>
        <dbReference type="Proteomes" id="UP000478417"/>
    </source>
</evidence>
<evidence type="ECO:0000256" key="7">
    <source>
        <dbReference type="ARBA" id="ARBA00022840"/>
    </source>
</evidence>
<comment type="caution">
    <text evidence="21">The sequence shown here is derived from an EMBL/GenBank/DDBJ whole genome shotgun (WGS) entry which is preliminary data.</text>
</comment>
<dbReference type="InterPro" id="IPR004443">
    <property type="entry name" value="YjeF_N_dom"/>
</dbReference>
<evidence type="ECO:0000256" key="10">
    <source>
        <dbReference type="ARBA" id="ARBA00023027"/>
    </source>
</evidence>
<feature type="binding site" evidence="17">
    <location>
        <position position="459"/>
    </location>
    <ligand>
        <name>(6S)-NADPHX</name>
        <dbReference type="ChEBI" id="CHEBI:64076"/>
    </ligand>
</feature>
<evidence type="ECO:0000259" key="19">
    <source>
        <dbReference type="PROSITE" id="PS51383"/>
    </source>
</evidence>
<sequence>MNPLYPQFSIEAARAYESSVLKGDSSRTEAAMESAGTAIGMALLEDYLELNEWSESASILILGGKGLNTGDALVACEALLNYLPRMQLSLVSTVEESEMKPLVREVLSRLKSSLGEAFQIISVADYLAGPSTSFDVVIDGIYGLGFHPPLSEEVASLLRQVNGRSDVGLRLSIDLPSGLTEGSSEPDTFVADFTYIPGVAKKPCFEKENAGLVGRVRFLELEVFAGQPEQDCTDFVSSPNAHRAINRLRPSASDKRTYGHGLILAGSAHMPGAAIMATQGALHAGIGLATVFTPGRFYHYIAGSVPEAMWCPVPLKVDGTLDPDAVRIISQSTDKATSLLIGPGLQMDRSTSFTVCRIVRENPLPLVLDASALTQDVMAAILGRSLEAGPVILTPHPGEYARILGPKEDTTDPAILMSFCRKYRVILVLKGHPTTICDGHKIISVCTGGPVLARGGSGDILAGMLMAQLGQNHESPLETVISTVTWHGAAGDSLARQRGSVAVTTTDLLPHLSVALRS</sequence>
<feature type="binding site" evidence="17">
    <location>
        <position position="273"/>
    </location>
    <ligand>
        <name>(6S)-NADPHX</name>
        <dbReference type="ChEBI" id="CHEBI:64076"/>
    </ligand>
</feature>
<feature type="binding site" evidence="17">
    <location>
        <begin position="430"/>
        <end position="434"/>
    </location>
    <ligand>
        <name>AMP</name>
        <dbReference type="ChEBI" id="CHEBI:456215"/>
    </ligand>
</feature>
<keyword evidence="6 17" id="KW-0547">Nucleotide-binding</keyword>
<evidence type="ECO:0000256" key="12">
    <source>
        <dbReference type="ARBA" id="ARBA00023239"/>
    </source>
</evidence>
<dbReference type="SUPFAM" id="SSF64153">
    <property type="entry name" value="YjeF N-terminal domain-like"/>
    <property type="match status" value="1"/>
</dbReference>
<evidence type="ECO:0000256" key="9">
    <source>
        <dbReference type="ARBA" id="ARBA00022958"/>
    </source>
</evidence>
<evidence type="ECO:0000256" key="4">
    <source>
        <dbReference type="ARBA" id="ARBA00009524"/>
    </source>
</evidence>
<dbReference type="GO" id="GO:0052855">
    <property type="term" value="F:ADP-dependent NAD(P)H-hydrate dehydratase activity"/>
    <property type="evidence" value="ECO:0007669"/>
    <property type="project" value="UniProtKB-UniRule"/>
</dbReference>
<evidence type="ECO:0000256" key="8">
    <source>
        <dbReference type="ARBA" id="ARBA00022857"/>
    </source>
</evidence>
<evidence type="ECO:0000259" key="20">
    <source>
        <dbReference type="PROSITE" id="PS51385"/>
    </source>
</evidence>
<dbReference type="RefSeq" id="WP_163964430.1">
    <property type="nucleotide sequence ID" value="NZ_JAAGNX010000002.1"/>
</dbReference>
<dbReference type="NCBIfam" id="TIGR00196">
    <property type="entry name" value="yjeF_cterm"/>
    <property type="match status" value="1"/>
</dbReference>
<dbReference type="Pfam" id="PF01256">
    <property type="entry name" value="Carb_kinase"/>
    <property type="match status" value="1"/>
</dbReference>
<dbReference type="GO" id="GO:0046496">
    <property type="term" value="P:nicotinamide nucleotide metabolic process"/>
    <property type="evidence" value="ECO:0007669"/>
    <property type="project" value="UniProtKB-UniRule"/>
</dbReference>
<dbReference type="AlphaFoldDB" id="A0A6B2M0K5"/>
<comment type="catalytic activity">
    <reaction evidence="15 17 18">
        <text>(6S)-NADHX + ADP = AMP + phosphate + NADH + H(+)</text>
        <dbReference type="Rhea" id="RHEA:32223"/>
        <dbReference type="ChEBI" id="CHEBI:15378"/>
        <dbReference type="ChEBI" id="CHEBI:43474"/>
        <dbReference type="ChEBI" id="CHEBI:57945"/>
        <dbReference type="ChEBI" id="CHEBI:64074"/>
        <dbReference type="ChEBI" id="CHEBI:456215"/>
        <dbReference type="ChEBI" id="CHEBI:456216"/>
        <dbReference type="EC" id="4.2.1.136"/>
    </reaction>
</comment>
<dbReference type="PIRSF" id="PIRSF017184">
    <property type="entry name" value="Nnr"/>
    <property type="match status" value="1"/>
</dbReference>
<comment type="catalytic activity">
    <reaction evidence="2 18">
        <text>(6R)-NADPHX = (6S)-NADPHX</text>
        <dbReference type="Rhea" id="RHEA:32227"/>
        <dbReference type="ChEBI" id="CHEBI:64076"/>
        <dbReference type="ChEBI" id="CHEBI:64077"/>
        <dbReference type="EC" id="5.1.99.6"/>
    </reaction>
</comment>
<dbReference type="InterPro" id="IPR029056">
    <property type="entry name" value="Ribokinase-like"/>
</dbReference>
<comment type="cofactor">
    <cofactor evidence="17">
        <name>Mg(2+)</name>
        <dbReference type="ChEBI" id="CHEBI:18420"/>
    </cofactor>
</comment>
<dbReference type="GO" id="GO:0005524">
    <property type="term" value="F:ATP binding"/>
    <property type="evidence" value="ECO:0007669"/>
    <property type="project" value="UniProtKB-UniRule"/>
</dbReference>
<protein>
    <recommendedName>
        <fullName evidence="17">ADP-dependent (S)-NAD(P)H-hydrate dehydratase</fullName>
        <ecNumber evidence="17">4.2.1.136</ecNumber>
    </recommendedName>
    <alternativeName>
        <fullName evidence="17">ADP-dependent NAD(P)HX dehydratase</fullName>
    </alternativeName>
</protein>
<dbReference type="EMBL" id="JAAGNX010000002">
    <property type="protein sequence ID" value="NDV62491.1"/>
    <property type="molecule type" value="Genomic_DNA"/>
</dbReference>
<evidence type="ECO:0000256" key="5">
    <source>
        <dbReference type="ARBA" id="ARBA00022723"/>
    </source>
</evidence>
<dbReference type="CDD" id="cd01171">
    <property type="entry name" value="YXKO-related"/>
    <property type="match status" value="1"/>
</dbReference>
<dbReference type="GO" id="GO:0046872">
    <property type="term" value="F:metal ion binding"/>
    <property type="evidence" value="ECO:0007669"/>
    <property type="project" value="UniProtKB-UniRule"/>
</dbReference>
<dbReference type="PANTHER" id="PTHR12592">
    <property type="entry name" value="ATP-DEPENDENT (S)-NAD(P)H-HYDRATE DEHYDRATASE FAMILY MEMBER"/>
    <property type="match status" value="1"/>
</dbReference>
<keyword evidence="13" id="KW-0511">Multifunctional enzyme</keyword>